<keyword evidence="1" id="KW-0012">Acyltransferase</keyword>
<sequence length="193" mass="21516">MINSKADLKKYIEADKIAKNIDDSSLKSKIQSFLYPEPIWKFQKLLRKTEYYQNKNKTIFEKAYFYILLMKYKKLSLKLGYSIPRNVFGPGLAIMHYGTIVINSKTKIGKNCRIHVCVNIGASGGKPEAPQIGDNVYIGPGAKIYGNISIANNIAIAANASVGKSFSEENIVIGGVPAKKIKEFDIKTILKHL</sequence>
<dbReference type="PANTHER" id="PTHR42811">
    <property type="entry name" value="SERINE ACETYLTRANSFERASE"/>
    <property type="match status" value="1"/>
</dbReference>
<name>A0A1G7K1Q8_9FLAO</name>
<evidence type="ECO:0000313" key="3">
    <source>
        <dbReference type="Proteomes" id="UP000182114"/>
    </source>
</evidence>
<dbReference type="RefSeq" id="WP_074539099.1">
    <property type="nucleotide sequence ID" value="NZ_FNBD01000011.1"/>
</dbReference>
<dbReference type="EC" id="2.3.1.30" evidence="1"/>
<organism evidence="2 3">
    <name type="scientific">Cellulophaga baltica</name>
    <dbReference type="NCBI Taxonomy" id="76594"/>
    <lineage>
        <taxon>Bacteria</taxon>
        <taxon>Pseudomonadati</taxon>
        <taxon>Bacteroidota</taxon>
        <taxon>Flavobacteriia</taxon>
        <taxon>Flavobacteriales</taxon>
        <taxon>Flavobacteriaceae</taxon>
        <taxon>Cellulophaga</taxon>
    </lineage>
</organism>
<evidence type="ECO:0000256" key="1">
    <source>
        <dbReference type="PIRNR" id="PIRNR000441"/>
    </source>
</evidence>
<evidence type="ECO:0000313" key="2">
    <source>
        <dbReference type="EMBL" id="SDF31216.1"/>
    </source>
</evidence>
<reference evidence="3" key="1">
    <citation type="submission" date="2016-10" db="EMBL/GenBank/DDBJ databases">
        <authorList>
            <person name="Varghese N."/>
            <person name="Submissions S."/>
        </authorList>
    </citation>
    <scope>NUCLEOTIDE SEQUENCE [LARGE SCALE GENOMIC DNA]</scope>
    <source>
        <strain evidence="3">DSM 24729</strain>
    </source>
</reference>
<dbReference type="Pfam" id="PF00132">
    <property type="entry name" value="Hexapep"/>
    <property type="match status" value="1"/>
</dbReference>
<keyword evidence="1 2" id="KW-0808">Transferase</keyword>
<proteinExistence type="inferred from homology"/>
<comment type="similarity">
    <text evidence="1">Belongs to the transferase hexapeptide repeat family.</text>
</comment>
<dbReference type="Gene3D" id="2.160.10.10">
    <property type="entry name" value="Hexapeptide repeat proteins"/>
    <property type="match status" value="1"/>
</dbReference>
<dbReference type="eggNOG" id="COG1045">
    <property type="taxonomic scope" value="Bacteria"/>
</dbReference>
<dbReference type="PIRSF" id="PIRSF000441">
    <property type="entry name" value="CysE"/>
    <property type="match status" value="1"/>
</dbReference>
<keyword evidence="3" id="KW-1185">Reference proteome</keyword>
<comment type="catalytic activity">
    <reaction evidence="1">
        <text>L-serine + acetyl-CoA = O-acetyl-L-serine + CoA</text>
        <dbReference type="Rhea" id="RHEA:24560"/>
        <dbReference type="ChEBI" id="CHEBI:33384"/>
        <dbReference type="ChEBI" id="CHEBI:57287"/>
        <dbReference type="ChEBI" id="CHEBI:57288"/>
        <dbReference type="ChEBI" id="CHEBI:58340"/>
        <dbReference type="EC" id="2.3.1.30"/>
    </reaction>
</comment>
<dbReference type="GO" id="GO:0006535">
    <property type="term" value="P:cysteine biosynthetic process from serine"/>
    <property type="evidence" value="ECO:0007669"/>
    <property type="project" value="InterPro"/>
</dbReference>
<dbReference type="Proteomes" id="UP000182114">
    <property type="component" value="Unassembled WGS sequence"/>
</dbReference>
<dbReference type="InterPro" id="IPR001451">
    <property type="entry name" value="Hexapep"/>
</dbReference>
<dbReference type="GO" id="GO:0005737">
    <property type="term" value="C:cytoplasm"/>
    <property type="evidence" value="ECO:0007669"/>
    <property type="project" value="InterPro"/>
</dbReference>
<dbReference type="InterPro" id="IPR005881">
    <property type="entry name" value="Ser_O-AcTrfase"/>
</dbReference>
<dbReference type="InterPro" id="IPR011004">
    <property type="entry name" value="Trimer_LpxA-like_sf"/>
</dbReference>
<protein>
    <recommendedName>
        <fullName evidence="1">Serine acetyltransferase</fullName>
        <ecNumber evidence="1">2.3.1.30</ecNumber>
    </recommendedName>
</protein>
<dbReference type="GO" id="GO:0009001">
    <property type="term" value="F:serine O-acetyltransferase activity"/>
    <property type="evidence" value="ECO:0007669"/>
    <property type="project" value="UniProtKB-EC"/>
</dbReference>
<gene>
    <name evidence="2" type="ORF">SAMN04487992_11148</name>
</gene>
<dbReference type="EMBL" id="FNBD01000011">
    <property type="protein sequence ID" value="SDF31216.1"/>
    <property type="molecule type" value="Genomic_DNA"/>
</dbReference>
<dbReference type="AlphaFoldDB" id="A0A1G7K1Q8"/>
<dbReference type="SUPFAM" id="SSF51161">
    <property type="entry name" value="Trimeric LpxA-like enzymes"/>
    <property type="match status" value="1"/>
</dbReference>
<accession>A0A1G7K1Q8</accession>